<dbReference type="InterPro" id="IPR025358">
    <property type="entry name" value="DUF4262"/>
</dbReference>
<dbReference type="EMBL" id="JABXJJ020000012">
    <property type="protein sequence ID" value="MDI5969872.1"/>
    <property type="molecule type" value="Genomic_DNA"/>
</dbReference>
<organism evidence="1">
    <name type="scientific">Streptantibioticus silvisoli</name>
    <dbReference type="NCBI Taxonomy" id="2705255"/>
    <lineage>
        <taxon>Bacteria</taxon>
        <taxon>Bacillati</taxon>
        <taxon>Actinomycetota</taxon>
        <taxon>Actinomycetes</taxon>
        <taxon>Kitasatosporales</taxon>
        <taxon>Streptomycetaceae</taxon>
        <taxon>Streptantibioticus</taxon>
    </lineage>
</organism>
<dbReference type="Pfam" id="PF14081">
    <property type="entry name" value="DUF4262"/>
    <property type="match status" value="1"/>
</dbReference>
<proteinExistence type="predicted"/>
<dbReference type="AlphaFoldDB" id="A0AA90H3Z8"/>
<dbReference type="RefSeq" id="WP_271313368.1">
    <property type="nucleotide sequence ID" value="NZ_JABXJJ020000012.1"/>
</dbReference>
<accession>A0AA90H3Z8</accession>
<sequence length="148" mass="16203">MNDKYDTYLLMLRERIERDGYAAQYVFGDPATGAAPYGYTVGLHERDGYELVVCGLDASTTAVVLRRLAEQLRREAVQPVADLRVPGIIVGFDLLLRPVQDPDALGIVGALYGFDPPAWQAVWPDAKGHFPGDQEHGYGVSAAGQRLL</sequence>
<name>A0AA90H3Z8_9ACTN</name>
<comment type="caution">
    <text evidence="1">The sequence shown here is derived from an EMBL/GenBank/DDBJ whole genome shotgun (WGS) entry which is preliminary data.</text>
</comment>
<evidence type="ECO:0000313" key="1">
    <source>
        <dbReference type="EMBL" id="MDI5969872.1"/>
    </source>
</evidence>
<reference evidence="1" key="1">
    <citation type="submission" date="2023-05" db="EMBL/GenBank/DDBJ databases">
        <title>Streptantibioticus silvisoli sp. nov., acidotolerant actinomycetes 1 from pine litter.</title>
        <authorList>
            <person name="Swiecimska M."/>
            <person name="Golinska P."/>
            <person name="Sangal V."/>
            <person name="Wachnowicz B."/>
            <person name="Goodfellow M."/>
        </authorList>
    </citation>
    <scope>NUCLEOTIDE SEQUENCE</scope>
    <source>
        <strain evidence="1">SL13</strain>
    </source>
</reference>
<protein>
    <submittedName>
        <fullName evidence="1">DUF4262 domain-containing protein</fullName>
    </submittedName>
</protein>
<gene>
    <name evidence="1" type="ORF">POF50_011085</name>
</gene>